<reference evidence="4 5" key="1">
    <citation type="submission" date="2020-04" db="EMBL/GenBank/DDBJ databases">
        <title>Molecular characterization of pseudomonads from Agaricus bisporus reveal novel blotch 2 pathogens in Western Europe.</title>
        <authorList>
            <person name="Taparia T."/>
            <person name="Krijger M."/>
            <person name="Haynes E."/>
            <person name="Elpinstone J.G."/>
            <person name="Noble R."/>
            <person name="Van Der Wolf J."/>
        </authorList>
    </citation>
    <scope>NUCLEOTIDE SEQUENCE [LARGE SCALE GENOMIC DNA]</scope>
    <source>
        <strain evidence="4 5">IPO3737</strain>
    </source>
</reference>
<evidence type="ECO:0000259" key="3">
    <source>
        <dbReference type="Pfam" id="PF13640"/>
    </source>
</evidence>
<dbReference type="Pfam" id="PF13640">
    <property type="entry name" value="2OG-FeII_Oxy_3"/>
    <property type="match status" value="1"/>
</dbReference>
<sequence length="178" mass="19631">MNSFVDTLVPGAIVPSATVELPLGGTVRCVLVHGFLSASECEALVQATEQRGFATAETDYPSSYRDNDRLLADDPALAGRLFERLMDCASRMPGLWAVMNENDWRMVAVNERLRFCCYRPGTQFGPHQDGVYHRQNAQSRLTFMVYLNDEGFSGGETVFFEGRSSAMANQEAAGCMTP</sequence>
<dbReference type="EMBL" id="JACAQD010000051">
    <property type="protein sequence ID" value="NWC37053.1"/>
    <property type="molecule type" value="Genomic_DNA"/>
</dbReference>
<comment type="caution">
    <text evidence="4">The sequence shown here is derived from an EMBL/GenBank/DDBJ whole genome shotgun (WGS) entry which is preliminary data.</text>
</comment>
<dbReference type="Gene3D" id="2.60.120.620">
    <property type="entry name" value="q2cbj1_9rhob like domain"/>
    <property type="match status" value="1"/>
</dbReference>
<dbReference type="SUPFAM" id="SSF51197">
    <property type="entry name" value="Clavaminate synthase-like"/>
    <property type="match status" value="1"/>
</dbReference>
<organism evidence="4 5">
    <name type="scientific">Pseudomonas gingeri</name>
    <dbReference type="NCBI Taxonomy" id="117681"/>
    <lineage>
        <taxon>Bacteria</taxon>
        <taxon>Pseudomonadati</taxon>
        <taxon>Pseudomonadota</taxon>
        <taxon>Gammaproteobacteria</taxon>
        <taxon>Pseudomonadales</taxon>
        <taxon>Pseudomonadaceae</taxon>
        <taxon>Pseudomonas</taxon>
    </lineage>
</organism>
<keyword evidence="1" id="KW-0479">Metal-binding</keyword>
<feature type="domain" description="Prolyl 4-hydroxylase alpha subunit Fe(2+) 2OG dioxygenase" evidence="3">
    <location>
        <begin position="115"/>
        <end position="164"/>
    </location>
</feature>
<dbReference type="PANTHER" id="PTHR10869:SF236">
    <property type="entry name" value="PROLYL 4-HYDROXYLASE ALPHA SUBUNIT DOMAIN-CONTAINING PROTEIN"/>
    <property type="match status" value="1"/>
</dbReference>
<dbReference type="PANTHER" id="PTHR10869">
    <property type="entry name" value="PROLYL 4-HYDROXYLASE ALPHA SUBUNIT"/>
    <property type="match status" value="1"/>
</dbReference>
<dbReference type="RefSeq" id="WP_177062971.1">
    <property type="nucleotide sequence ID" value="NZ_JACAPS010000052.1"/>
</dbReference>
<dbReference type="GO" id="GO:0046872">
    <property type="term" value="F:metal ion binding"/>
    <property type="evidence" value="ECO:0007669"/>
    <property type="project" value="UniProtKB-KW"/>
</dbReference>
<evidence type="ECO:0000313" key="5">
    <source>
        <dbReference type="Proteomes" id="UP000520592"/>
    </source>
</evidence>
<evidence type="ECO:0000256" key="1">
    <source>
        <dbReference type="ARBA" id="ARBA00022723"/>
    </source>
</evidence>
<accession>A0A7Y8CMU7</accession>
<dbReference type="AlphaFoldDB" id="A0A7Y8CMU7"/>
<protein>
    <submittedName>
        <fullName evidence="4">2OG-Fe(II) oxygenase</fullName>
    </submittedName>
</protein>
<proteinExistence type="predicted"/>
<dbReference type="InterPro" id="IPR045054">
    <property type="entry name" value="P4HA-like"/>
</dbReference>
<evidence type="ECO:0000256" key="2">
    <source>
        <dbReference type="ARBA" id="ARBA00023004"/>
    </source>
</evidence>
<evidence type="ECO:0000313" key="4">
    <source>
        <dbReference type="EMBL" id="NWC37053.1"/>
    </source>
</evidence>
<keyword evidence="2" id="KW-0408">Iron</keyword>
<gene>
    <name evidence="4" type="ORF">HX876_32360</name>
</gene>
<name>A0A7Y8CMU7_9PSED</name>
<dbReference type="InterPro" id="IPR044862">
    <property type="entry name" value="Pro_4_hyd_alph_FE2OG_OXY"/>
</dbReference>
<dbReference type="Proteomes" id="UP000520592">
    <property type="component" value="Unassembled WGS sequence"/>
</dbReference>
<dbReference type="GO" id="GO:0004656">
    <property type="term" value="F:procollagen-proline 4-dioxygenase activity"/>
    <property type="evidence" value="ECO:0007669"/>
    <property type="project" value="TreeGrafter"/>
</dbReference>